<dbReference type="AlphaFoldDB" id="A0A2N3L5C9"/>
<dbReference type="InterPro" id="IPR029058">
    <property type="entry name" value="AB_hydrolase_fold"/>
</dbReference>
<dbReference type="RefSeq" id="WP_101303305.1">
    <property type="nucleotide sequence ID" value="NZ_NXGX01000005.1"/>
</dbReference>
<dbReference type="GO" id="GO:0008239">
    <property type="term" value="F:dipeptidyl-peptidase activity"/>
    <property type="evidence" value="ECO:0007669"/>
    <property type="project" value="InterPro"/>
</dbReference>
<protein>
    <submittedName>
        <fullName evidence="3">Peptidase</fullName>
    </submittedName>
</protein>
<dbReference type="SMART" id="SM00939">
    <property type="entry name" value="PepX_C"/>
    <property type="match status" value="1"/>
</dbReference>
<dbReference type="SUPFAM" id="SSF49785">
    <property type="entry name" value="Galactose-binding domain-like"/>
    <property type="match status" value="1"/>
</dbReference>
<dbReference type="InterPro" id="IPR013736">
    <property type="entry name" value="Xaa-Pro_dipept_C"/>
</dbReference>
<keyword evidence="1" id="KW-0378">Hydrolase</keyword>
<dbReference type="Gene3D" id="2.60.120.260">
    <property type="entry name" value="Galactose-binding domain-like"/>
    <property type="match status" value="1"/>
</dbReference>
<gene>
    <name evidence="3" type="ORF">COO92_14830</name>
</gene>
<dbReference type="InterPro" id="IPR008979">
    <property type="entry name" value="Galactose-bd-like_sf"/>
</dbReference>
<accession>A0A2N3L5C9</accession>
<dbReference type="InterPro" id="IPR000383">
    <property type="entry name" value="Xaa-Pro-like_dom"/>
</dbReference>
<evidence type="ECO:0000313" key="3">
    <source>
        <dbReference type="EMBL" id="PKR58018.1"/>
    </source>
</evidence>
<dbReference type="Gene3D" id="1.10.3020.10">
    <property type="entry name" value="alpha-amino acid ester hydrolase ( Helical cap domain)"/>
    <property type="match status" value="1"/>
</dbReference>
<dbReference type="Proteomes" id="UP000233332">
    <property type="component" value="Unassembled WGS sequence"/>
</dbReference>
<organism evidence="3 4">
    <name type="scientific">Thalassospira lohafexi</name>
    <dbReference type="NCBI Taxonomy" id="744227"/>
    <lineage>
        <taxon>Bacteria</taxon>
        <taxon>Pseudomonadati</taxon>
        <taxon>Pseudomonadota</taxon>
        <taxon>Alphaproteobacteria</taxon>
        <taxon>Rhodospirillales</taxon>
        <taxon>Thalassospiraceae</taxon>
        <taxon>Thalassospira</taxon>
    </lineage>
</organism>
<dbReference type="Gene3D" id="3.40.50.1820">
    <property type="entry name" value="alpha/beta hydrolase"/>
    <property type="match status" value="1"/>
</dbReference>
<name>A0A2N3L5C9_9PROT</name>
<evidence type="ECO:0000256" key="1">
    <source>
        <dbReference type="ARBA" id="ARBA00022801"/>
    </source>
</evidence>
<sequence>MSERSFTVIENTFVTLNDGTRLAARMWMPDGADSDPVPAVFEFLPYRKGDGTCSRDESTYPEFAKAGIAGVRVDIRGSGESDGVIDGEYTELELANAVELIAWITKQSWCNGSVGMMGISWGGFNCLQVAALNPPALKAVISIASTVDRYNDDIHYKNGCHLAVQLSWAATMLAYQSRTPDPALVGDDWRNMWLHRLEQEPFFLEEWLAHQTRDEFWKHASICEDFDAVKIPSMVLAGWADGYRNTPMRAIEGMPDRSKALIGPWVHKYPHFAWPKPRADFTGEAINWWNKWLRDEDNGADALPQMRAYILEGIKPAPRRDFDPGFWIAKDSWSTPETRSMYVENGKLSFEAGDDEIPAADVYLKSPLDTGTAAGEYFTLKPDVEMAIDQRGDDAGSLVFETTPLDVEVDLLGRPVLNVDLECDADWSNLCARLVDVHPDGTATRVSFGVLNLAHRDPAANYDNPQPMPRDKKVTITLTLDACGYRFKPGHRIRMALSTSYWPMILPPPFDAGLTIAPSSIKFDLPLLGDHEKITVKQPDNPDPLPTYIEHKPSRTERSVQRNLTQNETRYRIYEDTGLFEHPDSRLATRSVRSETWTINPLDPNSMRGEAAWTCDLKRDEWSVRTDCHAELSCDRDNWFVSAWVIAYEDDQQIFEKKWEKTIPRNFM</sequence>
<dbReference type="PANTHER" id="PTHR43056:SF10">
    <property type="entry name" value="COCE_NOND FAMILY, PUTATIVE (AFU_ORTHOLOGUE AFUA_7G00600)-RELATED"/>
    <property type="match status" value="1"/>
</dbReference>
<feature type="domain" description="Xaa-Pro dipeptidyl-peptidase C-terminal" evidence="2">
    <location>
        <begin position="286"/>
        <end position="546"/>
    </location>
</feature>
<dbReference type="PANTHER" id="PTHR43056">
    <property type="entry name" value="PEPTIDASE S9 PROLYL OLIGOPEPTIDASE"/>
    <property type="match status" value="1"/>
</dbReference>
<dbReference type="InterPro" id="IPR005674">
    <property type="entry name" value="CocE/Ser_esterase"/>
</dbReference>
<keyword evidence="4" id="KW-1185">Reference proteome</keyword>
<dbReference type="SUPFAM" id="SSF53474">
    <property type="entry name" value="alpha/beta-Hydrolases"/>
    <property type="match status" value="1"/>
</dbReference>
<evidence type="ECO:0000313" key="4">
    <source>
        <dbReference type="Proteomes" id="UP000233332"/>
    </source>
</evidence>
<dbReference type="NCBIfam" id="TIGR00976">
    <property type="entry name" value="CocE_NonD"/>
    <property type="match status" value="1"/>
</dbReference>
<evidence type="ECO:0000259" key="2">
    <source>
        <dbReference type="SMART" id="SM00939"/>
    </source>
</evidence>
<dbReference type="EMBL" id="NXGX01000005">
    <property type="protein sequence ID" value="PKR58018.1"/>
    <property type="molecule type" value="Genomic_DNA"/>
</dbReference>
<dbReference type="Pfam" id="PF08530">
    <property type="entry name" value="PepX_C"/>
    <property type="match status" value="1"/>
</dbReference>
<proteinExistence type="predicted"/>
<dbReference type="InterPro" id="IPR050585">
    <property type="entry name" value="Xaa-Pro_dipeptidyl-ppase/CocE"/>
</dbReference>
<comment type="caution">
    <text evidence="3">The sequence shown here is derived from an EMBL/GenBank/DDBJ whole genome shotgun (WGS) entry which is preliminary data.</text>
</comment>
<reference evidence="3 4" key="1">
    <citation type="submission" date="2017-09" db="EMBL/GenBank/DDBJ databases">
        <title>Biodiversity and function of Thalassospira species in the particle-attached aromatic-hydrocarbon-degrading consortia from the surface seawater of the China South Sea.</title>
        <authorList>
            <person name="Dong C."/>
            <person name="Lai Q."/>
            <person name="Shao Z."/>
        </authorList>
    </citation>
    <scope>NUCLEOTIDE SEQUENCE [LARGE SCALE GENOMIC DNA]</scope>
    <source>
        <strain evidence="3 4">139Z-12</strain>
    </source>
</reference>
<dbReference type="Pfam" id="PF02129">
    <property type="entry name" value="Peptidase_S15"/>
    <property type="match status" value="1"/>
</dbReference>